<dbReference type="EMBL" id="CP005986">
    <property type="protein sequence ID" value="AIA55548.1"/>
    <property type="molecule type" value="Genomic_DNA"/>
</dbReference>
<dbReference type="RefSeq" id="WP_082179252.1">
    <property type="nucleotide sequence ID" value="NZ_CP005986.1"/>
</dbReference>
<dbReference type="Proteomes" id="UP000005522">
    <property type="component" value="Chromosome"/>
</dbReference>
<evidence type="ECO:0000313" key="5">
    <source>
        <dbReference type="Proteomes" id="UP000005522"/>
    </source>
</evidence>
<gene>
    <name evidence="2" type="ORF">Acaty_c1608</name>
    <name evidence="3" type="ORF">Acaty_c1688</name>
    <name evidence="4" type="ORF">Acaty_m0047</name>
</gene>
<evidence type="ECO:0000313" key="4">
    <source>
        <dbReference type="EMBL" id="AIA56620.1"/>
    </source>
</evidence>
<geneLocation type="plasmid" evidence="5">
    <name>megaPlasmid mpAca1.1</name>
</geneLocation>
<proteinExistence type="predicted"/>
<dbReference type="KEGG" id="acz:Acaty_c1688"/>
<name>A0A059ZVR1_ACICK</name>
<reference evidence="3 5" key="1">
    <citation type="journal article" date="2009" name="J. Bacteriol.">
        <title>Draft genome sequence of the extremely acidophilic bacterium Acidithiobacillus caldus ATCC 51756 reveals metabolic versatility in the genus Acidithiobacillus.</title>
        <authorList>
            <person name="Valdes J."/>
            <person name="Quatrini R."/>
            <person name="Hallberg K."/>
            <person name="Dopson M."/>
            <person name="Valenzuela P.D."/>
            <person name="Holmes D.S."/>
        </authorList>
    </citation>
    <scope>NUCLEOTIDE SEQUENCE [LARGE SCALE GENOMIC DNA]</scope>
    <source>
        <strain evidence="3">ATCC 51756</strain>
        <strain evidence="5">ATCC 51756 / DSM 8584 / KU</strain>
        <plasmid evidence="4">megap mpAca1.1</plasmid>
        <plasmid evidence="5">megaPlasmid mpAca1.1</plasmid>
    </source>
</reference>
<keyword evidence="1" id="KW-1133">Transmembrane helix</keyword>
<dbReference type="HOGENOM" id="CLU_1507499_0_0_6"/>
<feature type="transmembrane region" description="Helical" evidence="1">
    <location>
        <begin position="84"/>
        <end position="104"/>
    </location>
</feature>
<protein>
    <submittedName>
        <fullName evidence="3">Uncharacterized protein</fullName>
    </submittedName>
</protein>
<sequence>MAQWKDLYRRDSVLEKTVASITKSRATVRVSSLADSQGAVHEPVTNRVLVSPVLLRDRPELVPVLVAVSLGFASIRERSRRWRWAVLGFSLSAALDMVLLYAQWGGCARLLDAGLATGCFWGALWQVLALRRYAPQFECLAYDWARNIVPDFTAQHGAARVYCRWLRRATAYRSWSPS</sequence>
<keyword evidence="1" id="KW-0472">Membrane</keyword>
<dbReference type="AlphaFoldDB" id="A0A059ZVR1"/>
<evidence type="ECO:0000313" key="3">
    <source>
        <dbReference type="EMBL" id="AIA55548.1"/>
    </source>
</evidence>
<dbReference type="EMBL" id="CP005986">
    <property type="protein sequence ID" value="AIA55472.1"/>
    <property type="molecule type" value="Genomic_DNA"/>
</dbReference>
<dbReference type="EMBL" id="CP005987">
    <property type="protein sequence ID" value="AIA56620.1"/>
    <property type="molecule type" value="Genomic_DNA"/>
</dbReference>
<dbReference type="eggNOG" id="ENOG5031FF1">
    <property type="taxonomic scope" value="Bacteria"/>
</dbReference>
<dbReference type="KEGG" id="acz:Acaty_c1608"/>
<dbReference type="Proteomes" id="UP000005522">
    <property type="component" value="Plasmid megap mpAca1.1"/>
</dbReference>
<evidence type="ECO:0000256" key="1">
    <source>
        <dbReference type="SAM" id="Phobius"/>
    </source>
</evidence>
<keyword evidence="1" id="KW-0812">Transmembrane</keyword>
<accession>A0A059ZVR1</accession>
<organism evidence="3 5">
    <name type="scientific">Acidithiobacillus caldus (strain ATCC 51756 / DSM 8584 / KU)</name>
    <dbReference type="NCBI Taxonomy" id="637389"/>
    <lineage>
        <taxon>Bacteria</taxon>
        <taxon>Pseudomonadati</taxon>
        <taxon>Pseudomonadota</taxon>
        <taxon>Acidithiobacillia</taxon>
        <taxon>Acidithiobacillales</taxon>
        <taxon>Acidithiobacillaceae</taxon>
        <taxon>Acidithiobacillus</taxon>
    </lineage>
</organism>
<reference evidence="3" key="2">
    <citation type="submission" date="2013-05" db="EMBL/GenBank/DDBJ databases">
        <title>Genomic Architecture and Gene Repertoire of the Mobilome of Extreme Acidophile Acidithiobacillus caldus.</title>
        <authorList>
            <person name="Acuna L.G."/>
            <person name="Covarrubias P.A."/>
            <person name="Cardenas J.P."/>
            <person name="Haristoy J.J."/>
            <person name="Flores R."/>
            <person name="Nunez H."/>
            <person name="Riadi G."/>
            <person name="Shmaryahu A."/>
            <person name="Valdes J."/>
            <person name="Dopson M."/>
            <person name="Rawlings D.E."/>
            <person name="Banfield J."/>
            <person name="Holmes D.S."/>
            <person name="Quatrini R."/>
        </authorList>
    </citation>
    <scope>NUCLEOTIDE SEQUENCE</scope>
    <source>
        <strain evidence="3">ATCC 51756</strain>
        <plasmid evidence="4">megap mpAca1.1</plasmid>
    </source>
</reference>
<dbReference type="KEGG" id="acz:Acaty_m0047"/>
<keyword evidence="4" id="KW-0614">Plasmid</keyword>
<geneLocation type="plasmid" evidence="4">
    <name>megap mpAca1.1</name>
</geneLocation>
<evidence type="ECO:0000313" key="2">
    <source>
        <dbReference type="EMBL" id="AIA55472.1"/>
    </source>
</evidence>